<sequence>MASGTTLGSNRLSDETAGRAEEVPPTNPPRGAWSPTLNYSPVTGFPENDANTSGNDSQELTDLEELEEKKSDPNDDEKPTDPQESAKKPDLRLSVPEDDEDDTDSSDMGEDKFTRRRKPRGQGAGPQTPPLNSIWHPATLQAKSNREKQEKWLRITGRNPKLPYYKDMDMTEMRKEISKLMKLDANRRARGQVVQDNIQAKDELKLAQEQVAPSFPPQKRPHDDGHGEADKVCAKKTRIGTLAEAQAAPPVESTEIVLEIVEEDSTNGGDEEPKEGTVAYIRRQMNLIQLAGRDSWQLANRNADKDEGAHSFVPHYPEYSHSDPLLILLGDDGKPLIDVETQVGVRKILRGRGGLLTMIRQGPNAMKRKEAMKLFKQDCRAVGRRVAKAITEEGIDNKTAAWEMVNDMFTYDIPGADI</sequence>
<keyword evidence="3" id="KW-1185">Reference proteome</keyword>
<dbReference type="RefSeq" id="XP_033683933.1">
    <property type="nucleotide sequence ID" value="XM_033833297.1"/>
</dbReference>
<protein>
    <submittedName>
        <fullName evidence="2">Uncharacterized protein</fullName>
    </submittedName>
</protein>
<gene>
    <name evidence="2" type="ORF">BU26DRAFT_564620</name>
</gene>
<dbReference type="GeneID" id="54586627"/>
<feature type="compositionally biased region" description="Polar residues" evidence="1">
    <location>
        <begin position="1"/>
        <end position="11"/>
    </location>
</feature>
<evidence type="ECO:0000313" key="3">
    <source>
        <dbReference type="Proteomes" id="UP000800094"/>
    </source>
</evidence>
<organism evidence="2 3">
    <name type="scientific">Trematosphaeria pertusa</name>
    <dbReference type="NCBI Taxonomy" id="390896"/>
    <lineage>
        <taxon>Eukaryota</taxon>
        <taxon>Fungi</taxon>
        <taxon>Dikarya</taxon>
        <taxon>Ascomycota</taxon>
        <taxon>Pezizomycotina</taxon>
        <taxon>Dothideomycetes</taxon>
        <taxon>Pleosporomycetidae</taxon>
        <taxon>Pleosporales</taxon>
        <taxon>Massarineae</taxon>
        <taxon>Trematosphaeriaceae</taxon>
        <taxon>Trematosphaeria</taxon>
    </lineage>
</organism>
<feature type="compositionally biased region" description="Basic and acidic residues" evidence="1">
    <location>
        <begin position="144"/>
        <end position="153"/>
    </location>
</feature>
<evidence type="ECO:0000256" key="1">
    <source>
        <dbReference type="SAM" id="MobiDB-lite"/>
    </source>
</evidence>
<feature type="region of interest" description="Disordered" evidence="1">
    <location>
        <begin position="1"/>
        <end position="155"/>
    </location>
</feature>
<reference evidence="2" key="1">
    <citation type="journal article" date="2020" name="Stud. Mycol.">
        <title>101 Dothideomycetes genomes: a test case for predicting lifestyles and emergence of pathogens.</title>
        <authorList>
            <person name="Haridas S."/>
            <person name="Albert R."/>
            <person name="Binder M."/>
            <person name="Bloem J."/>
            <person name="Labutti K."/>
            <person name="Salamov A."/>
            <person name="Andreopoulos B."/>
            <person name="Baker S."/>
            <person name="Barry K."/>
            <person name="Bills G."/>
            <person name="Bluhm B."/>
            <person name="Cannon C."/>
            <person name="Castanera R."/>
            <person name="Culley D."/>
            <person name="Daum C."/>
            <person name="Ezra D."/>
            <person name="Gonzalez J."/>
            <person name="Henrissat B."/>
            <person name="Kuo A."/>
            <person name="Liang C."/>
            <person name="Lipzen A."/>
            <person name="Lutzoni F."/>
            <person name="Magnuson J."/>
            <person name="Mondo S."/>
            <person name="Nolan M."/>
            <person name="Ohm R."/>
            <person name="Pangilinan J."/>
            <person name="Park H.-J."/>
            <person name="Ramirez L."/>
            <person name="Alfaro M."/>
            <person name="Sun H."/>
            <person name="Tritt A."/>
            <person name="Yoshinaga Y."/>
            <person name="Zwiers L.-H."/>
            <person name="Turgeon B."/>
            <person name="Goodwin S."/>
            <person name="Spatafora J."/>
            <person name="Crous P."/>
            <person name="Grigoriev I."/>
        </authorList>
    </citation>
    <scope>NUCLEOTIDE SEQUENCE</scope>
    <source>
        <strain evidence="2">CBS 122368</strain>
    </source>
</reference>
<evidence type="ECO:0000313" key="2">
    <source>
        <dbReference type="EMBL" id="KAF2248929.1"/>
    </source>
</evidence>
<name>A0A6A6IFG2_9PLEO</name>
<feature type="compositionally biased region" description="Acidic residues" evidence="1">
    <location>
        <begin position="96"/>
        <end position="108"/>
    </location>
</feature>
<dbReference type="Proteomes" id="UP000800094">
    <property type="component" value="Unassembled WGS sequence"/>
</dbReference>
<feature type="compositionally biased region" description="Basic and acidic residues" evidence="1">
    <location>
        <begin position="67"/>
        <end position="91"/>
    </location>
</feature>
<feature type="compositionally biased region" description="Polar residues" evidence="1">
    <location>
        <begin position="49"/>
        <end position="58"/>
    </location>
</feature>
<dbReference type="EMBL" id="ML987195">
    <property type="protein sequence ID" value="KAF2248929.1"/>
    <property type="molecule type" value="Genomic_DNA"/>
</dbReference>
<feature type="compositionally biased region" description="Basic and acidic residues" evidence="1">
    <location>
        <begin position="12"/>
        <end position="22"/>
    </location>
</feature>
<proteinExistence type="predicted"/>
<dbReference type="AlphaFoldDB" id="A0A6A6IFG2"/>
<accession>A0A6A6IFG2</accession>